<accession>A0A699K485</accession>
<name>A0A699K485_TANCI</name>
<feature type="region of interest" description="Disordered" evidence="1">
    <location>
        <begin position="1"/>
        <end position="77"/>
    </location>
</feature>
<sequence length="249" mass="27431">MIVAQQADDVADEVAAGVDVDDVPAADAEPNLPSPTPTTQPPPPSQELPSTSQVIPTPPLSPIAKPSLPPQQQQPSQPIHNAKISLDLLHTLLETCTTLTRKVEASEQDKVAQALEIIKLKHRVKKLKRKNKFKVSRLRRLRKVKTTQRVESSVSTVMDDQDDASKQGEIIANIDADEDVILKDVVAVEKTGEIKKDAEVQGRLEESQNQIYKIDLKHADKVLSMQDDELEPAELKKVVKVVTTAKLMT</sequence>
<dbReference type="EMBL" id="BKCJ010470310">
    <property type="protein sequence ID" value="GFA69446.1"/>
    <property type="molecule type" value="Genomic_DNA"/>
</dbReference>
<dbReference type="AlphaFoldDB" id="A0A699K485"/>
<evidence type="ECO:0000256" key="1">
    <source>
        <dbReference type="SAM" id="MobiDB-lite"/>
    </source>
</evidence>
<reference evidence="2" key="1">
    <citation type="journal article" date="2019" name="Sci. Rep.">
        <title>Draft genome of Tanacetum cinerariifolium, the natural source of mosquito coil.</title>
        <authorList>
            <person name="Yamashiro T."/>
            <person name="Shiraishi A."/>
            <person name="Satake H."/>
            <person name="Nakayama K."/>
        </authorList>
    </citation>
    <scope>NUCLEOTIDE SEQUENCE</scope>
</reference>
<organism evidence="2">
    <name type="scientific">Tanacetum cinerariifolium</name>
    <name type="common">Dalmatian daisy</name>
    <name type="synonym">Chrysanthemum cinerariifolium</name>
    <dbReference type="NCBI Taxonomy" id="118510"/>
    <lineage>
        <taxon>Eukaryota</taxon>
        <taxon>Viridiplantae</taxon>
        <taxon>Streptophyta</taxon>
        <taxon>Embryophyta</taxon>
        <taxon>Tracheophyta</taxon>
        <taxon>Spermatophyta</taxon>
        <taxon>Magnoliopsida</taxon>
        <taxon>eudicotyledons</taxon>
        <taxon>Gunneridae</taxon>
        <taxon>Pentapetalae</taxon>
        <taxon>asterids</taxon>
        <taxon>campanulids</taxon>
        <taxon>Asterales</taxon>
        <taxon>Asteraceae</taxon>
        <taxon>Asteroideae</taxon>
        <taxon>Anthemideae</taxon>
        <taxon>Anthemidinae</taxon>
        <taxon>Tanacetum</taxon>
    </lineage>
</organism>
<feature type="compositionally biased region" description="Low complexity" evidence="1">
    <location>
        <begin position="1"/>
        <end position="18"/>
    </location>
</feature>
<protein>
    <submittedName>
        <fullName evidence="2">Uncharacterized protein</fullName>
    </submittedName>
</protein>
<evidence type="ECO:0000313" key="2">
    <source>
        <dbReference type="EMBL" id="GFA69446.1"/>
    </source>
</evidence>
<feature type="compositionally biased region" description="Pro residues" evidence="1">
    <location>
        <begin position="32"/>
        <end position="46"/>
    </location>
</feature>
<gene>
    <name evidence="2" type="ORF">Tci_641418</name>
</gene>
<proteinExistence type="predicted"/>
<comment type="caution">
    <text evidence="2">The sequence shown here is derived from an EMBL/GenBank/DDBJ whole genome shotgun (WGS) entry which is preliminary data.</text>
</comment>